<dbReference type="AlphaFoldDB" id="A0A3M0JQU8"/>
<comment type="caution">
    <text evidence="1">The sequence shown here is derived from an EMBL/GenBank/DDBJ whole genome shotgun (WGS) entry which is preliminary data.</text>
</comment>
<sequence length="124" mass="13078">MAAGQGKGRREGPVPAAAVNILLINPPASSQTQEAELGQEGSANGPCLFTPPKARLSEESFTVHSSGCCYQVIQRGCGPAVQSGPQLELGAAVSPGILVWPEFTTFSHCPGKKHHELLQTWEKD</sequence>
<evidence type="ECO:0000313" key="1">
    <source>
        <dbReference type="EMBL" id="RMC03095.1"/>
    </source>
</evidence>
<reference evidence="1 2" key="1">
    <citation type="submission" date="2018-07" db="EMBL/GenBank/DDBJ databases">
        <title>A high quality draft genome assembly of the barn swallow (H. rustica rustica).</title>
        <authorList>
            <person name="Formenti G."/>
            <person name="Chiara M."/>
            <person name="Poveda L."/>
            <person name="Francoijs K.-J."/>
            <person name="Bonisoli-Alquati A."/>
            <person name="Canova L."/>
            <person name="Gianfranceschi L."/>
            <person name="Horner D.S."/>
            <person name="Saino N."/>
        </authorList>
    </citation>
    <scope>NUCLEOTIDE SEQUENCE [LARGE SCALE GENOMIC DNA]</scope>
    <source>
        <strain evidence="1">Chelidonia</strain>
        <tissue evidence="1">Blood</tissue>
    </source>
</reference>
<organism evidence="1 2">
    <name type="scientific">Hirundo rustica rustica</name>
    <dbReference type="NCBI Taxonomy" id="333673"/>
    <lineage>
        <taxon>Eukaryota</taxon>
        <taxon>Metazoa</taxon>
        <taxon>Chordata</taxon>
        <taxon>Craniata</taxon>
        <taxon>Vertebrata</taxon>
        <taxon>Euteleostomi</taxon>
        <taxon>Archelosauria</taxon>
        <taxon>Archosauria</taxon>
        <taxon>Dinosauria</taxon>
        <taxon>Saurischia</taxon>
        <taxon>Theropoda</taxon>
        <taxon>Coelurosauria</taxon>
        <taxon>Aves</taxon>
        <taxon>Neognathae</taxon>
        <taxon>Neoaves</taxon>
        <taxon>Telluraves</taxon>
        <taxon>Australaves</taxon>
        <taxon>Passeriformes</taxon>
        <taxon>Sylvioidea</taxon>
        <taxon>Hirundinidae</taxon>
        <taxon>Hirundo</taxon>
    </lineage>
</organism>
<gene>
    <name evidence="1" type="ORF">DUI87_20288</name>
</gene>
<evidence type="ECO:0000313" key="2">
    <source>
        <dbReference type="Proteomes" id="UP000269221"/>
    </source>
</evidence>
<keyword evidence="2" id="KW-1185">Reference proteome</keyword>
<accession>A0A3M0JQU8</accession>
<proteinExistence type="predicted"/>
<dbReference type="EMBL" id="QRBI01000131">
    <property type="protein sequence ID" value="RMC03095.1"/>
    <property type="molecule type" value="Genomic_DNA"/>
</dbReference>
<name>A0A3M0JQU8_HIRRU</name>
<protein>
    <submittedName>
        <fullName evidence="1">Uncharacterized protein</fullName>
    </submittedName>
</protein>
<dbReference type="Proteomes" id="UP000269221">
    <property type="component" value="Unassembled WGS sequence"/>
</dbReference>